<dbReference type="InterPro" id="IPR010044">
    <property type="entry name" value="MTAP"/>
</dbReference>
<reference evidence="7" key="2">
    <citation type="submission" date="2022-09" db="EMBL/GenBank/DDBJ databases">
        <authorList>
            <person name="Sun Q."/>
            <person name="Ohkuma M."/>
        </authorList>
    </citation>
    <scope>NUCLEOTIDE SEQUENCE</scope>
    <source>
        <strain evidence="7">JCM 13583</strain>
    </source>
</reference>
<comment type="miscellaneous">
    <text evidence="5">Although this enzyme belongs to the family of MTA phosphorylases based on sequence homology, it lacks several conserved amino acids in the substrate binding pocket that confer specificity towards MTA.</text>
</comment>
<feature type="binding site" evidence="5">
    <location>
        <begin position="50"/>
        <end position="51"/>
    </location>
    <ligand>
        <name>phosphate</name>
        <dbReference type="ChEBI" id="CHEBI:43474"/>
    </ligand>
</feature>
<dbReference type="GO" id="GO:0006166">
    <property type="term" value="P:purine ribonucleoside salvage"/>
    <property type="evidence" value="ECO:0007669"/>
    <property type="project" value="UniProtKB-UniRule"/>
</dbReference>
<feature type="binding site" evidence="5">
    <location>
        <position position="180"/>
    </location>
    <ligand>
        <name>substrate</name>
    </ligand>
</feature>
<gene>
    <name evidence="7" type="ORF">GCM10007108_07520</name>
</gene>
<feature type="site" description="Important for substrate specificity" evidence="5">
    <location>
        <position position="215"/>
    </location>
</feature>
<evidence type="ECO:0000256" key="2">
    <source>
        <dbReference type="ARBA" id="ARBA00022679"/>
    </source>
</evidence>
<dbReference type="RefSeq" id="WP_188680448.1">
    <property type="nucleotide sequence ID" value="NZ_BMNY01000001.1"/>
</dbReference>
<name>A0AA37BQY3_9ARCH</name>
<accession>A0AA37BQY3</accession>
<dbReference type="PANTHER" id="PTHR42679:SF3">
    <property type="entry name" value="S-METHYL-5'-THIOADENOSINE PHOSPHORYLASE"/>
    <property type="match status" value="1"/>
</dbReference>
<dbReference type="PANTHER" id="PTHR42679">
    <property type="entry name" value="S-METHYL-5'-THIOADENOSINE PHOSPHORYLASE"/>
    <property type="match status" value="1"/>
</dbReference>
<dbReference type="SUPFAM" id="SSF53167">
    <property type="entry name" value="Purine and uridine phosphorylases"/>
    <property type="match status" value="1"/>
</dbReference>
<keyword evidence="1 5" id="KW-0328">Glycosyltransferase</keyword>
<organism evidence="7 8">
    <name type="scientific">Thermogymnomonas acidicola</name>
    <dbReference type="NCBI Taxonomy" id="399579"/>
    <lineage>
        <taxon>Archaea</taxon>
        <taxon>Methanobacteriati</taxon>
        <taxon>Thermoplasmatota</taxon>
        <taxon>Thermoplasmata</taxon>
        <taxon>Thermoplasmatales</taxon>
        <taxon>Thermogymnomonas</taxon>
    </lineage>
</organism>
<keyword evidence="8" id="KW-1185">Reference proteome</keyword>
<protein>
    <recommendedName>
        <fullName evidence="5">Purine nucleoside phosphorylase</fullName>
        <shortName evidence="5">PNP</shortName>
        <ecNumber evidence="5">2.4.2.1</ecNumber>
    </recommendedName>
</protein>
<dbReference type="HAMAP" id="MF_01963">
    <property type="entry name" value="MTAP"/>
    <property type="match status" value="1"/>
</dbReference>
<evidence type="ECO:0000259" key="6">
    <source>
        <dbReference type="Pfam" id="PF01048"/>
    </source>
</evidence>
<feature type="binding site" evidence="5">
    <location>
        <position position="181"/>
    </location>
    <ligand>
        <name>phosphate</name>
        <dbReference type="ChEBI" id="CHEBI:43474"/>
    </ligand>
</feature>
<comment type="caution">
    <text evidence="7">The sequence shown here is derived from an EMBL/GenBank/DDBJ whole genome shotgun (WGS) entry which is preliminary data.</text>
</comment>
<comment type="function">
    <text evidence="5">Purine nucleoside phosphorylase involved in purine salvage.</text>
</comment>
<keyword evidence="3 5" id="KW-0660">Purine salvage</keyword>
<reference evidence="7" key="1">
    <citation type="journal article" date="2014" name="Int. J. Syst. Evol. Microbiol.">
        <title>Complete genome sequence of Corynebacterium casei LMG S-19264T (=DSM 44701T), isolated from a smear-ripened cheese.</title>
        <authorList>
            <consortium name="US DOE Joint Genome Institute (JGI-PGF)"/>
            <person name="Walter F."/>
            <person name="Albersmeier A."/>
            <person name="Kalinowski J."/>
            <person name="Ruckert C."/>
        </authorList>
    </citation>
    <scope>NUCLEOTIDE SEQUENCE</scope>
    <source>
        <strain evidence="7">JCM 13583</strain>
    </source>
</reference>
<evidence type="ECO:0000256" key="1">
    <source>
        <dbReference type="ARBA" id="ARBA00022676"/>
    </source>
</evidence>
<comment type="caution">
    <text evidence="5">Lacks conserved residue(s) required for the propagation of feature annotation.</text>
</comment>
<comment type="subunit">
    <text evidence="4 5">Homohexamer. Dimer of a homotrimer.</text>
</comment>
<dbReference type="InterPro" id="IPR018099">
    <property type="entry name" value="Purine_phosphorylase-2_CS"/>
</dbReference>
<feature type="binding site" evidence="5">
    <location>
        <begin position="204"/>
        <end position="206"/>
    </location>
    <ligand>
        <name>substrate</name>
    </ligand>
</feature>
<dbReference type="AlphaFoldDB" id="A0AA37BQY3"/>
<sequence>MTYIGIIGGSGLYQLMDSPRSIDVDTPFGRPSSSIDIGTINGVEVAFIARHGKKHSIPPHRVNYRANIWALNSVGVKRIIGINAVGSLKEEMRPGDVVIPDQFIDFTKRRDSTFYDGPSVYHISTADPFCPDVNSALASQARAMGKRVHDSGTYVVIEGPRFSTRAESKMFRQFGDIIGMTLVPEVVLADEMAMCYSVLATVTDYDVWSEKPVDTSEVLRVMKENEDVVREVVRETVPRISGERKCNCSSRLENAKA</sequence>
<comment type="pathway">
    <text evidence="5">Purine metabolism; purine nucleoside salvage.</text>
</comment>
<dbReference type="NCBIfam" id="NF006334">
    <property type="entry name" value="PRK08564.1"/>
    <property type="match status" value="1"/>
</dbReference>
<evidence type="ECO:0000256" key="5">
    <source>
        <dbReference type="HAMAP-Rule" id="MF_01963"/>
    </source>
</evidence>
<dbReference type="EC" id="2.4.2.1" evidence="5"/>
<proteinExistence type="inferred from homology"/>
<dbReference type="NCBIfam" id="TIGR01694">
    <property type="entry name" value="MTAP"/>
    <property type="match status" value="1"/>
</dbReference>
<keyword evidence="2 5" id="KW-0808">Transferase</keyword>
<dbReference type="GO" id="GO:0019509">
    <property type="term" value="P:L-methionine salvage from methylthioadenosine"/>
    <property type="evidence" value="ECO:0007669"/>
    <property type="project" value="TreeGrafter"/>
</dbReference>
<evidence type="ECO:0000256" key="4">
    <source>
        <dbReference type="ARBA" id="ARBA00063054"/>
    </source>
</evidence>
<dbReference type="PROSITE" id="PS01240">
    <property type="entry name" value="PNP_MTAP_2"/>
    <property type="match status" value="1"/>
</dbReference>
<evidence type="ECO:0000256" key="3">
    <source>
        <dbReference type="ARBA" id="ARBA00022726"/>
    </source>
</evidence>
<dbReference type="NCBIfam" id="NF006599">
    <property type="entry name" value="PRK09136.1"/>
    <property type="match status" value="1"/>
</dbReference>
<dbReference type="Gene3D" id="3.40.50.1580">
    <property type="entry name" value="Nucleoside phosphorylase domain"/>
    <property type="match status" value="1"/>
</dbReference>
<dbReference type="Pfam" id="PF01048">
    <property type="entry name" value="PNP_UDP_1"/>
    <property type="match status" value="1"/>
</dbReference>
<evidence type="ECO:0000313" key="8">
    <source>
        <dbReference type="Proteomes" id="UP000632195"/>
    </source>
</evidence>
<dbReference type="GO" id="GO:0005829">
    <property type="term" value="C:cytosol"/>
    <property type="evidence" value="ECO:0007669"/>
    <property type="project" value="TreeGrafter"/>
</dbReference>
<comment type="catalytic activity">
    <reaction evidence="5">
        <text>a purine D-ribonucleoside + phosphate = a purine nucleobase + alpha-D-ribose 1-phosphate</text>
        <dbReference type="Rhea" id="RHEA:19805"/>
        <dbReference type="ChEBI" id="CHEBI:26386"/>
        <dbReference type="ChEBI" id="CHEBI:43474"/>
        <dbReference type="ChEBI" id="CHEBI:57720"/>
        <dbReference type="ChEBI" id="CHEBI:142355"/>
        <dbReference type="EC" id="2.4.2.1"/>
    </reaction>
</comment>
<feature type="site" description="Important for substrate specificity" evidence="5">
    <location>
        <position position="163"/>
    </location>
</feature>
<dbReference type="InterPro" id="IPR035994">
    <property type="entry name" value="Nucleoside_phosphorylase_sf"/>
</dbReference>
<dbReference type="GO" id="GO:0017061">
    <property type="term" value="F:S-methyl-5-thioadenosine phosphorylase activity"/>
    <property type="evidence" value="ECO:0007669"/>
    <property type="project" value="InterPro"/>
</dbReference>
<comment type="similarity">
    <text evidence="5">Belongs to the PNP/MTAP phosphorylase family. MTAP subfamily.</text>
</comment>
<dbReference type="CDD" id="cd09010">
    <property type="entry name" value="MTAP_SsMTAPII_like_MTIP"/>
    <property type="match status" value="1"/>
</dbReference>
<evidence type="ECO:0000313" key="7">
    <source>
        <dbReference type="EMBL" id="GGM71895.1"/>
    </source>
</evidence>
<dbReference type="Proteomes" id="UP000632195">
    <property type="component" value="Unassembled WGS sequence"/>
</dbReference>
<dbReference type="FunFam" id="3.40.50.1580:FF:000012">
    <property type="entry name" value="Probable 6-oxopurine nucleoside phosphorylase"/>
    <property type="match status" value="1"/>
</dbReference>
<feature type="domain" description="Nucleoside phosphorylase" evidence="6">
    <location>
        <begin position="4"/>
        <end position="237"/>
    </location>
</feature>
<dbReference type="InterPro" id="IPR000845">
    <property type="entry name" value="Nucleoside_phosphorylase_d"/>
</dbReference>
<feature type="binding site" evidence="5">
    <location>
        <position position="10"/>
    </location>
    <ligand>
        <name>phosphate</name>
        <dbReference type="ChEBI" id="CHEBI:43474"/>
    </ligand>
</feature>
<dbReference type="EMBL" id="BMNY01000001">
    <property type="protein sequence ID" value="GGM71895.1"/>
    <property type="molecule type" value="Genomic_DNA"/>
</dbReference>